<reference evidence="2" key="1">
    <citation type="submission" date="2020-09" db="EMBL/GenBank/DDBJ databases">
        <title>Comparative genome analyses of four rice-infecting Rhizoctonia solani isolates reveal extensive enrichment of homogalacturonan modification genes.</title>
        <authorList>
            <person name="Lee D.-Y."/>
            <person name="Jeon J."/>
            <person name="Kim K.-T."/>
            <person name="Cheong K."/>
            <person name="Song H."/>
            <person name="Choi G."/>
            <person name="Ko J."/>
            <person name="Opiyo S.O."/>
            <person name="Zuo S."/>
            <person name="Madhav S."/>
            <person name="Lee Y.-H."/>
            <person name="Wang G.-L."/>
        </authorList>
    </citation>
    <scope>NUCLEOTIDE SEQUENCE</scope>
    <source>
        <strain evidence="2">AG1-IA B2</strain>
    </source>
</reference>
<dbReference type="AlphaFoldDB" id="A0A8H7LZX0"/>
<name>A0A8H7LZX0_9AGAM</name>
<evidence type="ECO:0000256" key="1">
    <source>
        <dbReference type="SAM" id="MobiDB-lite"/>
    </source>
</evidence>
<sequence>MTDNPEPKGKGISLRFLNILRCYTCSISDLTDIHEHSIASQYPTEQKIIRKSKNNGSNDSISIYASDDSNKKPRKTKTILTAVIPAGSTQEAVADATINVESISEFSPSPSPSRKPKSSLQPAQPSAIMVISSSQESEQIRDAGAGFEKFVEHALDHGSQIGTPKSVAMDLAEDTRPTSATSKRARITNIRRETPLHDLMWNPQDRYC</sequence>
<dbReference type="Proteomes" id="UP000614334">
    <property type="component" value="Unassembled WGS sequence"/>
</dbReference>
<gene>
    <name evidence="2" type="ORF">RHS01_10624</name>
</gene>
<organism evidence="2 3">
    <name type="scientific">Rhizoctonia solani</name>
    <dbReference type="NCBI Taxonomy" id="456999"/>
    <lineage>
        <taxon>Eukaryota</taxon>
        <taxon>Fungi</taxon>
        <taxon>Dikarya</taxon>
        <taxon>Basidiomycota</taxon>
        <taxon>Agaricomycotina</taxon>
        <taxon>Agaricomycetes</taxon>
        <taxon>Cantharellales</taxon>
        <taxon>Ceratobasidiaceae</taxon>
        <taxon>Rhizoctonia</taxon>
    </lineage>
</organism>
<feature type="region of interest" description="Disordered" evidence="1">
    <location>
        <begin position="104"/>
        <end position="124"/>
    </location>
</feature>
<proteinExistence type="predicted"/>
<feature type="region of interest" description="Disordered" evidence="1">
    <location>
        <begin position="51"/>
        <end position="74"/>
    </location>
</feature>
<feature type="compositionally biased region" description="Polar residues" evidence="1">
    <location>
        <begin position="54"/>
        <end position="63"/>
    </location>
</feature>
<accession>A0A8H7LZX0</accession>
<dbReference type="EMBL" id="JACYCF010000035">
    <property type="protein sequence ID" value="KAF8748716.1"/>
    <property type="molecule type" value="Genomic_DNA"/>
</dbReference>
<evidence type="ECO:0000313" key="3">
    <source>
        <dbReference type="Proteomes" id="UP000614334"/>
    </source>
</evidence>
<comment type="caution">
    <text evidence="2">The sequence shown here is derived from an EMBL/GenBank/DDBJ whole genome shotgun (WGS) entry which is preliminary data.</text>
</comment>
<protein>
    <submittedName>
        <fullName evidence="2">Uncharacterized protein</fullName>
    </submittedName>
</protein>
<evidence type="ECO:0000313" key="2">
    <source>
        <dbReference type="EMBL" id="KAF8748716.1"/>
    </source>
</evidence>